<evidence type="ECO:0000256" key="6">
    <source>
        <dbReference type="SAM" id="Phobius"/>
    </source>
</evidence>
<evidence type="ECO:0000256" key="5">
    <source>
        <dbReference type="ARBA" id="ARBA00023136"/>
    </source>
</evidence>
<feature type="transmembrane region" description="Helical" evidence="6">
    <location>
        <begin position="65"/>
        <end position="82"/>
    </location>
</feature>
<dbReference type="PROSITE" id="PS00428">
    <property type="entry name" value="FTSW_RODA_SPOVE"/>
    <property type="match status" value="1"/>
</dbReference>
<feature type="transmembrane region" description="Helical" evidence="6">
    <location>
        <begin position="362"/>
        <end position="382"/>
    </location>
</feature>
<proteinExistence type="predicted"/>
<dbReference type="EMBL" id="CAEZWY010000006">
    <property type="protein sequence ID" value="CAB4663027.1"/>
    <property type="molecule type" value="Genomic_DNA"/>
</dbReference>
<dbReference type="GO" id="GO:0051301">
    <property type="term" value="P:cell division"/>
    <property type="evidence" value="ECO:0007669"/>
    <property type="project" value="InterPro"/>
</dbReference>
<dbReference type="PANTHER" id="PTHR30474">
    <property type="entry name" value="CELL CYCLE PROTEIN"/>
    <property type="match status" value="1"/>
</dbReference>
<evidence type="ECO:0000256" key="4">
    <source>
        <dbReference type="ARBA" id="ARBA00022989"/>
    </source>
</evidence>
<dbReference type="InterPro" id="IPR001182">
    <property type="entry name" value="FtsW/RodA"/>
</dbReference>
<reference evidence="7" key="1">
    <citation type="submission" date="2020-05" db="EMBL/GenBank/DDBJ databases">
        <authorList>
            <person name="Chiriac C."/>
            <person name="Salcher M."/>
            <person name="Ghai R."/>
            <person name="Kavagutti S V."/>
        </authorList>
    </citation>
    <scope>NUCLEOTIDE SEQUENCE</scope>
</reference>
<feature type="transmembrane region" description="Helical" evidence="6">
    <location>
        <begin position="324"/>
        <end position="342"/>
    </location>
</feature>
<dbReference type="NCBIfam" id="TIGR02210">
    <property type="entry name" value="rodA_shape"/>
    <property type="match status" value="1"/>
</dbReference>
<feature type="transmembrane region" description="Helical" evidence="6">
    <location>
        <begin position="295"/>
        <end position="312"/>
    </location>
</feature>
<evidence type="ECO:0000313" key="7">
    <source>
        <dbReference type="EMBL" id="CAB4663027.1"/>
    </source>
</evidence>
<feature type="transmembrane region" description="Helical" evidence="6">
    <location>
        <begin position="89"/>
        <end position="109"/>
    </location>
</feature>
<organism evidence="7">
    <name type="scientific">freshwater metagenome</name>
    <dbReference type="NCBI Taxonomy" id="449393"/>
    <lineage>
        <taxon>unclassified sequences</taxon>
        <taxon>metagenomes</taxon>
        <taxon>ecological metagenomes</taxon>
    </lineage>
</organism>
<evidence type="ECO:0000256" key="1">
    <source>
        <dbReference type="ARBA" id="ARBA00004141"/>
    </source>
</evidence>
<dbReference type="PANTHER" id="PTHR30474:SF14">
    <property type="entry name" value="CELL CYCLE PROTEIN"/>
    <property type="match status" value="1"/>
</dbReference>
<dbReference type="GO" id="GO:0005886">
    <property type="term" value="C:plasma membrane"/>
    <property type="evidence" value="ECO:0007669"/>
    <property type="project" value="TreeGrafter"/>
</dbReference>
<keyword evidence="3" id="KW-0133">Cell shape</keyword>
<dbReference type="Pfam" id="PF01098">
    <property type="entry name" value="FTSW_RODA_SPOVE"/>
    <property type="match status" value="1"/>
</dbReference>
<dbReference type="InterPro" id="IPR011923">
    <property type="entry name" value="RodA/MrdB"/>
</dbReference>
<keyword evidence="5 6" id="KW-0472">Membrane</keyword>
<feature type="transmembrane region" description="Helical" evidence="6">
    <location>
        <begin position="205"/>
        <end position="225"/>
    </location>
</feature>
<name>A0A6J6LM95_9ZZZZ</name>
<dbReference type="GO" id="GO:0008360">
    <property type="term" value="P:regulation of cell shape"/>
    <property type="evidence" value="ECO:0007669"/>
    <property type="project" value="UniProtKB-KW"/>
</dbReference>
<feature type="transmembrane region" description="Helical" evidence="6">
    <location>
        <begin position="20"/>
        <end position="45"/>
    </location>
</feature>
<dbReference type="GO" id="GO:0015648">
    <property type="term" value="F:lipid-linked peptidoglycan transporter activity"/>
    <property type="evidence" value="ECO:0007669"/>
    <property type="project" value="TreeGrafter"/>
</dbReference>
<dbReference type="AlphaFoldDB" id="A0A6J6LM95"/>
<dbReference type="InterPro" id="IPR018365">
    <property type="entry name" value="Cell_cycle_FtsW-rel_CS"/>
</dbReference>
<dbReference type="GO" id="GO:0032153">
    <property type="term" value="C:cell division site"/>
    <property type="evidence" value="ECO:0007669"/>
    <property type="project" value="TreeGrafter"/>
</dbReference>
<protein>
    <submittedName>
        <fullName evidence="7">Unannotated protein</fullName>
    </submittedName>
</protein>
<keyword evidence="2 6" id="KW-0812">Transmembrane</keyword>
<keyword evidence="4 6" id="KW-1133">Transmembrane helix</keyword>
<gene>
    <name evidence="7" type="ORF">UFOPK2312_00126</name>
</gene>
<evidence type="ECO:0000256" key="2">
    <source>
        <dbReference type="ARBA" id="ARBA00022692"/>
    </source>
</evidence>
<comment type="subcellular location">
    <subcellularLocation>
        <location evidence="1">Membrane</location>
        <topology evidence="1">Multi-pass membrane protein</topology>
    </subcellularLocation>
</comment>
<evidence type="ECO:0000256" key="3">
    <source>
        <dbReference type="ARBA" id="ARBA00022960"/>
    </source>
</evidence>
<sequence>MSSQFSLRTRRNEFGQRRGLFAGFDHWLSGAVIGLLGLGVALVYASTRQWFASNGLDPQYYLKRHIVNIIIGLLLAFGTTLIDYRLLRAYTPIVWGVGVIGLIIVLIPALGSTVNGARAWISLPGGFQIQPAELAKISIIVGIAMILAEKNDHDSYPSNTDVMKALLVAAVPMLLIVSQPDLGTTIIISASVVTMIAVSGAPTRWVVGLLLLALLGGFVAVKAGVVSDFQLKRLQSFVDPSADPQQSGYQLRQARITIGSGGLIGKGLFNGPQTNGRFVPEQQTDFIFTVAGEELGFLGSALILLFYSIILVRAFTIARRTQDYFGRLMCIGVIAWFAFQTFENIGMTMGLMPMTGVPLPFISYGGSSMFATLIGIGLLQNVHLRSR</sequence>
<accession>A0A6J6LM95</accession>
<feature type="transmembrane region" description="Helical" evidence="6">
    <location>
        <begin position="182"/>
        <end position="198"/>
    </location>
</feature>